<dbReference type="AlphaFoldDB" id="A0A167Y5I4"/>
<sequence length="404" mass="44678">MVIALASHDMRNNHPSQRDDCGLYHAVLLRHKFRSLRHVRAQLRAADHANLVAATNAATAADDQTTRDALLLVIMLHGLLEIANNSTKEWVVHLQGALSTARHYRATYGAAAFSREVLEFASNCFAQQETLAATASRAVLGGSGGVRSETGAWRSEICCPAPDLAPTTVHDRFRINGYTGVSTELLNIIASITAAIGDKRRRCCEAQRRPSAECPLLPPTSGTGPPPTGDFEAAVRAIQNRLQQLRQWSDEPDPDSPANLNSAALQEATWVYLRHGLRGEPVESMAIQTDHLPRLLRLLQKVHQKRIHPVGSTPYPMWALFVAACVAQEDNRAQVLDWFGELRRHRPFSNVPVTMAAVEAIWKKVDLERGGIQWAASGKPDREQSEELIWEGAIHRLGWTMAFI</sequence>
<evidence type="ECO:0000256" key="1">
    <source>
        <dbReference type="ARBA" id="ARBA00004123"/>
    </source>
</evidence>
<dbReference type="STRING" id="1081102.A0A167Y5I4"/>
<dbReference type="Pfam" id="PF11951">
    <property type="entry name" value="Fungal_trans_2"/>
    <property type="match status" value="1"/>
</dbReference>
<dbReference type="GO" id="GO:0005634">
    <property type="term" value="C:nucleus"/>
    <property type="evidence" value="ECO:0007669"/>
    <property type="project" value="UniProtKB-SubCell"/>
</dbReference>
<organism evidence="3 4">
    <name type="scientific">Niveomyces insectorum RCEF 264</name>
    <dbReference type="NCBI Taxonomy" id="1081102"/>
    <lineage>
        <taxon>Eukaryota</taxon>
        <taxon>Fungi</taxon>
        <taxon>Dikarya</taxon>
        <taxon>Ascomycota</taxon>
        <taxon>Pezizomycotina</taxon>
        <taxon>Sordariomycetes</taxon>
        <taxon>Hypocreomycetidae</taxon>
        <taxon>Hypocreales</taxon>
        <taxon>Cordycipitaceae</taxon>
        <taxon>Niveomyces</taxon>
    </lineage>
</organism>
<dbReference type="PANTHER" id="PTHR37534">
    <property type="entry name" value="TRANSCRIPTIONAL ACTIVATOR PROTEIN UGA3"/>
    <property type="match status" value="1"/>
</dbReference>
<comment type="subcellular location">
    <subcellularLocation>
        <location evidence="1">Nucleus</location>
    </subcellularLocation>
</comment>
<dbReference type="Proteomes" id="UP000076874">
    <property type="component" value="Unassembled WGS sequence"/>
</dbReference>
<dbReference type="GO" id="GO:0000976">
    <property type="term" value="F:transcription cis-regulatory region binding"/>
    <property type="evidence" value="ECO:0007669"/>
    <property type="project" value="TreeGrafter"/>
</dbReference>
<dbReference type="GO" id="GO:0003700">
    <property type="term" value="F:DNA-binding transcription factor activity"/>
    <property type="evidence" value="ECO:0007669"/>
    <property type="project" value="TreeGrafter"/>
</dbReference>
<dbReference type="OrthoDB" id="5333823at2759"/>
<proteinExistence type="predicted"/>
<keyword evidence="4" id="KW-1185">Reference proteome</keyword>
<evidence type="ECO:0000313" key="3">
    <source>
        <dbReference type="EMBL" id="OAA65867.1"/>
    </source>
</evidence>
<dbReference type="EMBL" id="AZHD01000003">
    <property type="protein sequence ID" value="OAA65867.1"/>
    <property type="molecule type" value="Genomic_DNA"/>
</dbReference>
<accession>A0A167Y5I4</accession>
<dbReference type="PANTHER" id="PTHR37534:SF7">
    <property type="entry name" value="TRANSCRIPTIONAL ACTIVATOR PROTEIN UGA3"/>
    <property type="match status" value="1"/>
</dbReference>
<name>A0A167Y5I4_9HYPO</name>
<evidence type="ECO:0000313" key="4">
    <source>
        <dbReference type="Proteomes" id="UP000076874"/>
    </source>
</evidence>
<dbReference type="GO" id="GO:0045944">
    <property type="term" value="P:positive regulation of transcription by RNA polymerase II"/>
    <property type="evidence" value="ECO:0007669"/>
    <property type="project" value="TreeGrafter"/>
</dbReference>
<protein>
    <submittedName>
        <fullName evidence="3">Uncharacterized protein</fullName>
    </submittedName>
</protein>
<keyword evidence="2" id="KW-0539">Nucleus</keyword>
<gene>
    <name evidence="3" type="ORF">SPI_02654</name>
</gene>
<evidence type="ECO:0000256" key="2">
    <source>
        <dbReference type="ARBA" id="ARBA00023242"/>
    </source>
</evidence>
<dbReference type="InterPro" id="IPR021858">
    <property type="entry name" value="Fun_TF"/>
</dbReference>
<reference evidence="3 4" key="1">
    <citation type="journal article" date="2016" name="Genome Biol. Evol.">
        <title>Divergent and convergent evolution of fungal pathogenicity.</title>
        <authorList>
            <person name="Shang Y."/>
            <person name="Xiao G."/>
            <person name="Zheng P."/>
            <person name="Cen K."/>
            <person name="Zhan S."/>
            <person name="Wang C."/>
        </authorList>
    </citation>
    <scope>NUCLEOTIDE SEQUENCE [LARGE SCALE GENOMIC DNA]</scope>
    <source>
        <strain evidence="3 4">RCEF 264</strain>
    </source>
</reference>
<comment type="caution">
    <text evidence="3">The sequence shown here is derived from an EMBL/GenBank/DDBJ whole genome shotgun (WGS) entry which is preliminary data.</text>
</comment>